<dbReference type="GO" id="GO:0000160">
    <property type="term" value="P:phosphorelay signal transduction system"/>
    <property type="evidence" value="ECO:0007669"/>
    <property type="project" value="InterPro"/>
</dbReference>
<dbReference type="InterPro" id="IPR001867">
    <property type="entry name" value="OmpR/PhoB-type_DNA-bd"/>
</dbReference>
<proteinExistence type="predicted"/>
<evidence type="ECO:0000313" key="6">
    <source>
        <dbReference type="EMBL" id="MDW4823573.1"/>
    </source>
</evidence>
<keyword evidence="3" id="KW-1133">Transmembrane helix</keyword>
<organism evidence="5 7">
    <name type="scientific">Shewanella fidelis</name>
    <dbReference type="NCBI Taxonomy" id="173509"/>
    <lineage>
        <taxon>Bacteria</taxon>
        <taxon>Pseudomonadati</taxon>
        <taxon>Pseudomonadota</taxon>
        <taxon>Gammaproteobacteria</taxon>
        <taxon>Alteromonadales</taxon>
        <taxon>Shewanellaceae</taxon>
        <taxon>Shewanella</taxon>
    </lineage>
</organism>
<dbReference type="SMART" id="SM00862">
    <property type="entry name" value="Trans_reg_C"/>
    <property type="match status" value="1"/>
</dbReference>
<reference evidence="5" key="2">
    <citation type="submission" date="2022-11" db="EMBL/GenBank/DDBJ databases">
        <title>Prophages regulate Shewanella fidelis motility and biofilm formation: implications for gut colonization dynamics in Ciona robusta.</title>
        <authorList>
            <person name="Natarajan O."/>
            <person name="Gibboney S.L."/>
            <person name="Young M.N."/>
            <person name="Lim S.J."/>
            <person name="Pluta N."/>
            <person name="Atkinson C.G.F."/>
            <person name="Leigh B.A."/>
            <person name="Liberti A."/>
            <person name="Kees E."/>
            <person name="Breitbart M."/>
            <person name="Gralnick J."/>
            <person name="Dishaw L.J."/>
        </authorList>
    </citation>
    <scope>NUCLEOTIDE SEQUENCE</scope>
    <source>
        <strain evidence="5">3313</strain>
    </source>
</reference>
<accession>A0AAW8NMQ1</accession>
<protein>
    <submittedName>
        <fullName evidence="5">Helix-turn-helix domain-containing protein</fullName>
    </submittedName>
</protein>
<keyword evidence="3" id="KW-0812">Transmembrane</keyword>
<sequence length="224" mass="25743">MTSGYLKLGSFYWKKGSRTLFIKNSDSVNEYCDATVLTQKQYDLLSCLITAYPATLTKEQIIEVVWKTKHISSESLPQLIIRTRQVLQDSKKEILINDPGIGYRLNFEREPETALATPLNQPACATVEQNTIDMAEEQTVQTNLFEGSIKREKPWLLFLVLMLTGVTLFQVIRLSEAIHFKAAYESHADFAPYPYIIEKNNRTIVTIDNHECIYLKSQQLLRCQ</sequence>
<evidence type="ECO:0000313" key="7">
    <source>
        <dbReference type="Proteomes" id="UP001259340"/>
    </source>
</evidence>
<dbReference type="InterPro" id="IPR016032">
    <property type="entry name" value="Sig_transdc_resp-reg_C-effctor"/>
</dbReference>
<gene>
    <name evidence="5" type="ORF">OS133_09935</name>
    <name evidence="6" type="ORF">OS134_05780</name>
</gene>
<dbReference type="PROSITE" id="PS51755">
    <property type="entry name" value="OMPR_PHOB"/>
    <property type="match status" value="1"/>
</dbReference>
<feature type="DNA-binding region" description="OmpR/PhoB-type" evidence="2">
    <location>
        <begin position="3"/>
        <end position="107"/>
    </location>
</feature>
<comment type="caution">
    <text evidence="5">The sequence shown here is derived from an EMBL/GenBank/DDBJ whole genome shotgun (WGS) entry which is preliminary data.</text>
</comment>
<keyword evidence="1 2" id="KW-0238">DNA-binding</keyword>
<dbReference type="AlphaFoldDB" id="A0AAW8NMQ1"/>
<dbReference type="GO" id="GO:0003677">
    <property type="term" value="F:DNA binding"/>
    <property type="evidence" value="ECO:0007669"/>
    <property type="project" value="UniProtKB-UniRule"/>
</dbReference>
<dbReference type="EMBL" id="JAPMLE010000001">
    <property type="protein sequence ID" value="MDR8523992.1"/>
    <property type="molecule type" value="Genomic_DNA"/>
</dbReference>
<feature type="transmembrane region" description="Helical" evidence="3">
    <location>
        <begin position="155"/>
        <end position="172"/>
    </location>
</feature>
<feature type="domain" description="OmpR/PhoB-type" evidence="4">
    <location>
        <begin position="3"/>
        <end position="107"/>
    </location>
</feature>
<dbReference type="GO" id="GO:0006355">
    <property type="term" value="P:regulation of DNA-templated transcription"/>
    <property type="evidence" value="ECO:0007669"/>
    <property type="project" value="InterPro"/>
</dbReference>
<dbReference type="Pfam" id="PF00486">
    <property type="entry name" value="Trans_reg_C"/>
    <property type="match status" value="1"/>
</dbReference>
<dbReference type="Proteomes" id="UP001271263">
    <property type="component" value="Unassembled WGS sequence"/>
</dbReference>
<name>A0AAW8NMQ1_9GAMM</name>
<evidence type="ECO:0000313" key="5">
    <source>
        <dbReference type="EMBL" id="MDR8523992.1"/>
    </source>
</evidence>
<evidence type="ECO:0000256" key="2">
    <source>
        <dbReference type="PROSITE-ProRule" id="PRU01091"/>
    </source>
</evidence>
<evidence type="ECO:0000256" key="3">
    <source>
        <dbReference type="SAM" id="Phobius"/>
    </source>
</evidence>
<evidence type="ECO:0000259" key="4">
    <source>
        <dbReference type="PROSITE" id="PS51755"/>
    </source>
</evidence>
<evidence type="ECO:0000256" key="1">
    <source>
        <dbReference type="ARBA" id="ARBA00023125"/>
    </source>
</evidence>
<keyword evidence="8" id="KW-1185">Reference proteome</keyword>
<keyword evidence="3" id="KW-0472">Membrane</keyword>
<dbReference type="SUPFAM" id="SSF46894">
    <property type="entry name" value="C-terminal effector domain of the bipartite response regulators"/>
    <property type="match status" value="1"/>
</dbReference>
<dbReference type="RefSeq" id="WP_310654772.1">
    <property type="nucleotide sequence ID" value="NZ_JAPMLA010000001.1"/>
</dbReference>
<dbReference type="InterPro" id="IPR036388">
    <property type="entry name" value="WH-like_DNA-bd_sf"/>
</dbReference>
<reference evidence="6 8" key="1">
    <citation type="journal article" date="2022" name="bioRxiv">
        <title>Prophages regulate Shewanella fidelis 3313 motility and biofilm formation: implications for gut colonization dynamics in Ciona robusta.</title>
        <authorList>
            <person name="Natarajan O."/>
            <person name="Gibboney S.L."/>
            <person name="Young M.N."/>
            <person name="Lim S.J."/>
            <person name="Pluta N."/>
            <person name="Atkinson C.G."/>
            <person name="Leigh B.A."/>
            <person name="Liberti A."/>
            <person name="Kees E.D."/>
            <person name="Breitbart M."/>
            <person name="Gralnick J.A."/>
            <person name="Dishaw L.J."/>
        </authorList>
    </citation>
    <scope>NUCLEOTIDE SEQUENCE [LARGE SCALE GENOMIC DNA]</scope>
    <source>
        <strain evidence="6 8">JG4066</strain>
    </source>
</reference>
<dbReference type="EMBL" id="JAPMLD010000002">
    <property type="protein sequence ID" value="MDW4823573.1"/>
    <property type="molecule type" value="Genomic_DNA"/>
</dbReference>
<dbReference type="Proteomes" id="UP001259340">
    <property type="component" value="Unassembled WGS sequence"/>
</dbReference>
<evidence type="ECO:0000313" key="8">
    <source>
        <dbReference type="Proteomes" id="UP001271263"/>
    </source>
</evidence>
<dbReference type="Gene3D" id="1.10.10.10">
    <property type="entry name" value="Winged helix-like DNA-binding domain superfamily/Winged helix DNA-binding domain"/>
    <property type="match status" value="1"/>
</dbReference>